<dbReference type="SMART" id="SM00893">
    <property type="entry name" value="ETF"/>
    <property type="match status" value="2"/>
</dbReference>
<dbReference type="InterPro" id="IPR014730">
    <property type="entry name" value="ETF_a/b_N"/>
</dbReference>
<reference evidence="14" key="2">
    <citation type="submission" date="2021-12" db="EMBL/GenBank/DDBJ databases">
        <title>Resequencing data analysis of finger millet.</title>
        <authorList>
            <person name="Hatakeyama M."/>
            <person name="Aluri S."/>
            <person name="Balachadran M.T."/>
            <person name="Sivarajan S.R."/>
            <person name="Poveda L."/>
            <person name="Shimizu-Inatsugi R."/>
            <person name="Schlapbach R."/>
            <person name="Sreeman S.M."/>
            <person name="Shimizu K.K."/>
        </authorList>
    </citation>
    <scope>NUCLEOTIDE SEQUENCE</scope>
</reference>
<dbReference type="PANTHER" id="PTHR43153">
    <property type="entry name" value="ELECTRON TRANSFER FLAVOPROTEIN ALPHA"/>
    <property type="match status" value="1"/>
</dbReference>
<accession>A0AAV5EJN3</accession>
<dbReference type="Gene3D" id="3.40.50.1220">
    <property type="entry name" value="TPP-binding domain"/>
    <property type="match status" value="1"/>
</dbReference>
<dbReference type="GO" id="GO:0005759">
    <property type="term" value="C:mitochondrial matrix"/>
    <property type="evidence" value="ECO:0007669"/>
    <property type="project" value="UniProtKB-SubCell"/>
</dbReference>
<comment type="function">
    <text evidence="12">The electron transfer flavoprotein serves as a specific electron acceptor for several dehydrogenases, including five acyl-CoA dehydrogenases, glutaryl-CoA and sarcosine dehydrogenase. It transfers the electrons to the main mitochondrial respiratory chain via ETF-ubiquinone oxidoreductase (ETF dehydrogenase).</text>
</comment>
<evidence type="ECO:0000256" key="11">
    <source>
        <dbReference type="ARBA" id="ARBA00023128"/>
    </source>
</evidence>
<comment type="subunit">
    <text evidence="4">Heterodimer of an alpha and a beta subunit.</text>
</comment>
<sequence length="619" mass="65006">MVAGALRRCSVGGAGFRYGSHFFAQSLRRFASTLVVAEHEGGLVKPSSLSALAAAEAVSKENKISVLLGGSGRALHKAAEHAASSHPLVSEVLVADSDTFARPLAEPWADLLRSVQQKGGYSHVIASSTSFGKNLLPRAAALLDVSPVTDVTSITEERVFVRPIYAGNALCTVRYTGDDPCIMSIRSTSFSPTSDAMSETKVAPITQVDLSFLSEESLKSSWVNLTSQDTERPDLANARVVVTGGRGLKSAENFKLLEQLAEKLGAAVGATRAAVDAGFVPNDLQVGQTGKIVAPELYMAFGVSGAIQHLAGMRDSKVIVAVNKDADAPIFQAADYGLVADLFEASTLVVAEHEGGLVKPSSLSALAAAEAVSKENKISVLLGGSGRALHKAAEHAASSHPLVSEVLVADSDTFARPLAEPWADLLRSVQQKGGYSHVIASSTSFGKNLLPRAAALLDVSPVTDVTSITEERVFVRPIYAGNALCTVRYTGDDPCIMSIRSTSFSPTSDAMSETKVAPITQVDLSFLSEVGATRAAVDAGFVPNDLQVGQTGKIVAPELYMAFGVSGAIQHLAGMRDSKVIVAVNKDADAPIFQAADYGLVADLFEVLEELLKKIPDKK</sequence>
<comment type="cofactor">
    <cofactor evidence="1">
        <name>FAD</name>
        <dbReference type="ChEBI" id="CHEBI:57692"/>
    </cofactor>
</comment>
<evidence type="ECO:0000313" key="15">
    <source>
        <dbReference type="Proteomes" id="UP001054889"/>
    </source>
</evidence>
<keyword evidence="11" id="KW-0496">Mitochondrion</keyword>
<dbReference type="InterPro" id="IPR014731">
    <property type="entry name" value="ETF_asu_C"/>
</dbReference>
<keyword evidence="6" id="KW-0813">Transport</keyword>
<dbReference type="Gene3D" id="3.40.50.620">
    <property type="entry name" value="HUPs"/>
    <property type="match status" value="2"/>
</dbReference>
<evidence type="ECO:0000313" key="14">
    <source>
        <dbReference type="EMBL" id="GJN22759.1"/>
    </source>
</evidence>
<dbReference type="PANTHER" id="PTHR43153:SF1">
    <property type="entry name" value="ELECTRON TRANSFER FLAVOPROTEIN SUBUNIT ALPHA, MITOCHONDRIAL"/>
    <property type="match status" value="1"/>
</dbReference>
<dbReference type="PROSITE" id="PS00696">
    <property type="entry name" value="ETF_ALPHA"/>
    <property type="match status" value="2"/>
</dbReference>
<dbReference type="FunFam" id="3.40.50.1220:FF:000001">
    <property type="entry name" value="Electron transfer flavoprotein, alpha subunit"/>
    <property type="match status" value="1"/>
</dbReference>
<evidence type="ECO:0000259" key="13">
    <source>
        <dbReference type="SMART" id="SM00893"/>
    </source>
</evidence>
<evidence type="ECO:0000256" key="12">
    <source>
        <dbReference type="ARBA" id="ARBA00025416"/>
    </source>
</evidence>
<dbReference type="InterPro" id="IPR033947">
    <property type="entry name" value="ETF_alpha_N"/>
</dbReference>
<evidence type="ECO:0000256" key="3">
    <source>
        <dbReference type="ARBA" id="ARBA00005817"/>
    </source>
</evidence>
<name>A0AAV5EJN3_ELECO</name>
<feature type="domain" description="Electron transfer flavoprotein alpha/beta-subunit N-terminal" evidence="13">
    <location>
        <begin position="347"/>
        <end position="530"/>
    </location>
</feature>
<evidence type="ECO:0000256" key="4">
    <source>
        <dbReference type="ARBA" id="ARBA00011355"/>
    </source>
</evidence>
<evidence type="ECO:0000256" key="8">
    <source>
        <dbReference type="ARBA" id="ARBA00022827"/>
    </source>
</evidence>
<dbReference type="GO" id="GO:0033539">
    <property type="term" value="P:fatty acid beta-oxidation using acyl-CoA dehydrogenase"/>
    <property type="evidence" value="ECO:0007669"/>
    <property type="project" value="TreeGrafter"/>
</dbReference>
<dbReference type="GO" id="GO:0009055">
    <property type="term" value="F:electron transfer activity"/>
    <property type="evidence" value="ECO:0007669"/>
    <property type="project" value="InterPro"/>
</dbReference>
<dbReference type="InterPro" id="IPR001308">
    <property type="entry name" value="ETF_a/FixB"/>
</dbReference>
<dbReference type="Proteomes" id="UP001054889">
    <property type="component" value="Unassembled WGS sequence"/>
</dbReference>
<dbReference type="FunFam" id="3.40.50.620:FF:000157">
    <property type="entry name" value="Electron transfer flavoprotein subunit alpha, mitochondrial"/>
    <property type="match status" value="2"/>
</dbReference>
<evidence type="ECO:0000256" key="1">
    <source>
        <dbReference type="ARBA" id="ARBA00001974"/>
    </source>
</evidence>
<keyword evidence="9" id="KW-0809">Transit peptide</keyword>
<dbReference type="EMBL" id="BQKI01000076">
    <property type="protein sequence ID" value="GJN22759.1"/>
    <property type="molecule type" value="Genomic_DNA"/>
</dbReference>
<dbReference type="GO" id="GO:0050660">
    <property type="term" value="F:flavin adenine dinucleotide binding"/>
    <property type="evidence" value="ECO:0007669"/>
    <property type="project" value="InterPro"/>
</dbReference>
<evidence type="ECO:0000256" key="5">
    <source>
        <dbReference type="ARBA" id="ARBA00014390"/>
    </source>
</evidence>
<evidence type="ECO:0000256" key="2">
    <source>
        <dbReference type="ARBA" id="ARBA00004305"/>
    </source>
</evidence>
<dbReference type="InterPro" id="IPR014729">
    <property type="entry name" value="Rossmann-like_a/b/a_fold"/>
</dbReference>
<evidence type="ECO:0000256" key="6">
    <source>
        <dbReference type="ARBA" id="ARBA00022448"/>
    </source>
</evidence>
<keyword evidence="10" id="KW-0249">Electron transport</keyword>
<dbReference type="SUPFAM" id="SSF52402">
    <property type="entry name" value="Adenine nucleotide alpha hydrolases-like"/>
    <property type="match status" value="2"/>
</dbReference>
<evidence type="ECO:0000256" key="9">
    <source>
        <dbReference type="ARBA" id="ARBA00022946"/>
    </source>
</evidence>
<organism evidence="14 15">
    <name type="scientific">Eleusine coracana subsp. coracana</name>
    <dbReference type="NCBI Taxonomy" id="191504"/>
    <lineage>
        <taxon>Eukaryota</taxon>
        <taxon>Viridiplantae</taxon>
        <taxon>Streptophyta</taxon>
        <taxon>Embryophyta</taxon>
        <taxon>Tracheophyta</taxon>
        <taxon>Spermatophyta</taxon>
        <taxon>Magnoliopsida</taxon>
        <taxon>Liliopsida</taxon>
        <taxon>Poales</taxon>
        <taxon>Poaceae</taxon>
        <taxon>PACMAD clade</taxon>
        <taxon>Chloridoideae</taxon>
        <taxon>Cynodonteae</taxon>
        <taxon>Eleusininae</taxon>
        <taxon>Eleusine</taxon>
    </lineage>
</organism>
<dbReference type="SUPFAM" id="SSF52467">
    <property type="entry name" value="DHS-like NAD/FAD-binding domain"/>
    <property type="match status" value="2"/>
</dbReference>
<gene>
    <name evidence="14" type="primary">gb10355</name>
    <name evidence="14" type="ORF">PR202_gb10355</name>
</gene>
<dbReference type="Pfam" id="PF00766">
    <property type="entry name" value="ETF_alpha"/>
    <property type="match status" value="1"/>
</dbReference>
<proteinExistence type="inferred from homology"/>
<comment type="caution">
    <text evidence="14">The sequence shown here is derived from an EMBL/GenBank/DDBJ whole genome shotgun (WGS) entry which is preliminary data.</text>
</comment>
<keyword evidence="7" id="KW-0285">Flavoprotein</keyword>
<dbReference type="InterPro" id="IPR018206">
    <property type="entry name" value="ETF_asu_C_CS"/>
</dbReference>
<keyword evidence="15" id="KW-1185">Reference proteome</keyword>
<keyword evidence="8" id="KW-0274">FAD</keyword>
<comment type="similarity">
    <text evidence="3">Belongs to the ETF alpha-subunit/FixB family.</text>
</comment>
<feature type="domain" description="Electron transfer flavoprotein alpha/beta-subunit N-terminal" evidence="13">
    <location>
        <begin position="33"/>
        <end position="217"/>
    </location>
</feature>
<dbReference type="Pfam" id="PF01012">
    <property type="entry name" value="ETF"/>
    <property type="match status" value="2"/>
</dbReference>
<dbReference type="CDD" id="cd01715">
    <property type="entry name" value="ETF_alpha"/>
    <property type="match status" value="2"/>
</dbReference>
<reference evidence="14" key="1">
    <citation type="journal article" date="2018" name="DNA Res.">
        <title>Multiple hybrid de novo genome assembly of finger millet, an orphan allotetraploid crop.</title>
        <authorList>
            <person name="Hatakeyama M."/>
            <person name="Aluri S."/>
            <person name="Balachadran M.T."/>
            <person name="Sivarajan S.R."/>
            <person name="Patrignani A."/>
            <person name="Gruter S."/>
            <person name="Poveda L."/>
            <person name="Shimizu-Inatsugi R."/>
            <person name="Baeten J."/>
            <person name="Francoijs K.J."/>
            <person name="Nataraja K.N."/>
            <person name="Reddy Y.A.N."/>
            <person name="Phadnis S."/>
            <person name="Ravikumar R.L."/>
            <person name="Schlapbach R."/>
            <person name="Sreeman S.M."/>
            <person name="Shimizu K.K."/>
        </authorList>
    </citation>
    <scope>NUCLEOTIDE SEQUENCE</scope>
</reference>
<evidence type="ECO:0000256" key="7">
    <source>
        <dbReference type="ARBA" id="ARBA00022630"/>
    </source>
</evidence>
<protein>
    <recommendedName>
        <fullName evidence="5">Electron transfer flavoprotein subunit alpha, mitochondrial</fullName>
    </recommendedName>
</protein>
<dbReference type="InterPro" id="IPR029035">
    <property type="entry name" value="DHS-like_NAD/FAD-binding_dom"/>
</dbReference>
<evidence type="ECO:0000256" key="10">
    <source>
        <dbReference type="ARBA" id="ARBA00022982"/>
    </source>
</evidence>
<comment type="subcellular location">
    <subcellularLocation>
        <location evidence="2">Mitochondrion matrix</location>
    </subcellularLocation>
</comment>
<dbReference type="AlphaFoldDB" id="A0AAV5EJN3"/>